<reference evidence="1" key="1">
    <citation type="submission" date="2004-06" db="EMBL/GenBank/DDBJ databases">
        <authorList>
            <person name="Buell R."/>
            <person name="Liu J."/>
            <person name="Childs K."/>
            <person name="Zaborsky J."/>
            <person name="Tallon L."/>
            <person name="Wirtz U."/>
            <person name="Wei F."/>
            <person name="Kuang H."/>
            <person name="Zhang P."/>
            <person name="Marano M."/>
            <person name="Baker B."/>
        </authorList>
    </citation>
    <scope>NUCLEOTIDE SEQUENCE</scope>
</reference>
<proteinExistence type="predicted"/>
<dbReference type="AlphaFoldDB" id="Q0KIM6"/>
<name>Q0KIM6_SOLDE</name>
<gene>
    <name evidence="1" type="ORF">SDM1_4t00007</name>
</gene>
<evidence type="ECO:0000313" key="1">
    <source>
        <dbReference type="EMBL" id="ABI34328.1"/>
    </source>
</evidence>
<dbReference type="EMBL" id="AC149488">
    <property type="protein sequence ID" value="ABI34328.1"/>
    <property type="molecule type" value="Genomic_DNA"/>
</dbReference>
<organism evidence="1">
    <name type="scientific">Solanum demissum</name>
    <name type="common">Wild potato</name>
    <dbReference type="NCBI Taxonomy" id="50514"/>
    <lineage>
        <taxon>Eukaryota</taxon>
        <taxon>Viridiplantae</taxon>
        <taxon>Streptophyta</taxon>
        <taxon>Embryophyta</taxon>
        <taxon>Tracheophyta</taxon>
        <taxon>Spermatophyta</taxon>
        <taxon>Magnoliopsida</taxon>
        <taxon>eudicotyledons</taxon>
        <taxon>Gunneridae</taxon>
        <taxon>Pentapetalae</taxon>
        <taxon>asterids</taxon>
        <taxon>lamiids</taxon>
        <taxon>Solanales</taxon>
        <taxon>Solanaceae</taxon>
        <taxon>Solanoideae</taxon>
        <taxon>Solaneae</taxon>
        <taxon>Solanum</taxon>
    </lineage>
</organism>
<sequence length="86" mass="10114">MSRISPKMCSVYCTVKPRNHLQIRMILMFDAKKKVFFQHMRGVLLKNAISFFRVSCERCTSKLCKHVDREFSFQLKCAPLAQRKTA</sequence>
<protein>
    <submittedName>
        <fullName evidence="1">Uncharacterized protein</fullName>
    </submittedName>
</protein>
<reference evidence="1" key="2">
    <citation type="submission" date="2006-08" db="EMBL/GenBank/DDBJ databases">
        <authorList>
            <person name="Childs K."/>
        </authorList>
    </citation>
    <scope>NUCLEOTIDE SEQUENCE</scope>
</reference>
<accession>Q0KIM6</accession>